<gene>
    <name evidence="2" type="ORF">QJS10_CPA16g00505</name>
</gene>
<dbReference type="InterPro" id="IPR006502">
    <property type="entry name" value="PDDEXK-like"/>
</dbReference>
<reference evidence="2" key="1">
    <citation type="journal article" date="2023" name="Nat. Commun.">
        <title>Diploid and tetraploid genomes of Acorus and the evolution of monocots.</title>
        <authorList>
            <person name="Ma L."/>
            <person name="Liu K.W."/>
            <person name="Li Z."/>
            <person name="Hsiao Y.Y."/>
            <person name="Qi Y."/>
            <person name="Fu T."/>
            <person name="Tang G.D."/>
            <person name="Zhang D."/>
            <person name="Sun W.H."/>
            <person name="Liu D.K."/>
            <person name="Li Y."/>
            <person name="Chen G.Z."/>
            <person name="Liu X.D."/>
            <person name="Liao X.Y."/>
            <person name="Jiang Y.T."/>
            <person name="Yu X."/>
            <person name="Hao Y."/>
            <person name="Huang J."/>
            <person name="Zhao X.W."/>
            <person name="Ke S."/>
            <person name="Chen Y.Y."/>
            <person name="Wu W.L."/>
            <person name="Hsu J.L."/>
            <person name="Lin Y.F."/>
            <person name="Huang M.D."/>
            <person name="Li C.Y."/>
            <person name="Huang L."/>
            <person name="Wang Z.W."/>
            <person name="Zhao X."/>
            <person name="Zhong W.Y."/>
            <person name="Peng D.H."/>
            <person name="Ahmad S."/>
            <person name="Lan S."/>
            <person name="Zhang J.S."/>
            <person name="Tsai W.C."/>
            <person name="Van de Peer Y."/>
            <person name="Liu Z.J."/>
        </authorList>
    </citation>
    <scope>NUCLEOTIDE SEQUENCE</scope>
    <source>
        <strain evidence="2">CP</strain>
    </source>
</reference>
<dbReference type="Pfam" id="PF04720">
    <property type="entry name" value="PDDEXK_6"/>
    <property type="match status" value="1"/>
</dbReference>
<organism evidence="2 3">
    <name type="scientific">Acorus calamus</name>
    <name type="common">Sweet flag</name>
    <dbReference type="NCBI Taxonomy" id="4465"/>
    <lineage>
        <taxon>Eukaryota</taxon>
        <taxon>Viridiplantae</taxon>
        <taxon>Streptophyta</taxon>
        <taxon>Embryophyta</taxon>
        <taxon>Tracheophyta</taxon>
        <taxon>Spermatophyta</taxon>
        <taxon>Magnoliopsida</taxon>
        <taxon>Liliopsida</taxon>
        <taxon>Acoraceae</taxon>
        <taxon>Acorus</taxon>
    </lineage>
</organism>
<dbReference type="AlphaFoldDB" id="A0AAV9D0V2"/>
<dbReference type="PANTHER" id="PTHR31579:SF84">
    <property type="entry name" value="F21O3.6 PROTEIN"/>
    <property type="match status" value="1"/>
</dbReference>
<accession>A0AAV9D0V2</accession>
<keyword evidence="3" id="KW-1185">Reference proteome</keyword>
<dbReference type="EMBL" id="JAUJYO010000016">
    <property type="protein sequence ID" value="KAK1293902.1"/>
    <property type="molecule type" value="Genomic_DNA"/>
</dbReference>
<evidence type="ECO:0000313" key="2">
    <source>
        <dbReference type="EMBL" id="KAK1293902.1"/>
    </source>
</evidence>
<evidence type="ECO:0000256" key="1">
    <source>
        <dbReference type="SAM" id="MobiDB-lite"/>
    </source>
</evidence>
<evidence type="ECO:0000313" key="3">
    <source>
        <dbReference type="Proteomes" id="UP001180020"/>
    </source>
</evidence>
<sequence length="314" mass="33618">MAVYVRTKRVTDPLNDRVKACLRGEDHHRLCSSSATSSSGSDHDVSDSLSDLLLLHGFDDDDSSPCDVVSSTPPDQICDVSDDEASVDRRPSLPSPAVKLRDLLHPDGGGGDRFRIRLVEKVEEAVGAFSALRSNRSALRRAVMGVLREAGYNAGVCKTRWEASGNLTAGNHEFIDVISGPVGGGGDPRRYVVDLDFAGEFEIARPTAEYGRVMEAMPRGVVVVEAERLRRAVRAVAEAAKRSMKARGLSLPPWRKARYAALFAIAKWLGPYRRSTASAISSSTVVSDSGGSVGCRAVGFDAAVSVLSSVTQTI</sequence>
<name>A0AAV9D0V2_ACOCL</name>
<feature type="compositionally biased region" description="Low complexity" evidence="1">
    <location>
        <begin position="65"/>
        <end position="75"/>
    </location>
</feature>
<dbReference type="NCBIfam" id="TIGR01615">
    <property type="entry name" value="A_thal_3542"/>
    <property type="match status" value="1"/>
</dbReference>
<dbReference type="Proteomes" id="UP001180020">
    <property type="component" value="Unassembled WGS sequence"/>
</dbReference>
<reference evidence="2" key="2">
    <citation type="submission" date="2023-06" db="EMBL/GenBank/DDBJ databases">
        <authorList>
            <person name="Ma L."/>
            <person name="Liu K.-W."/>
            <person name="Li Z."/>
            <person name="Hsiao Y.-Y."/>
            <person name="Qi Y."/>
            <person name="Fu T."/>
            <person name="Tang G."/>
            <person name="Zhang D."/>
            <person name="Sun W.-H."/>
            <person name="Liu D.-K."/>
            <person name="Li Y."/>
            <person name="Chen G.-Z."/>
            <person name="Liu X.-D."/>
            <person name="Liao X.-Y."/>
            <person name="Jiang Y.-T."/>
            <person name="Yu X."/>
            <person name="Hao Y."/>
            <person name="Huang J."/>
            <person name="Zhao X.-W."/>
            <person name="Ke S."/>
            <person name="Chen Y.-Y."/>
            <person name="Wu W.-L."/>
            <person name="Hsu J.-L."/>
            <person name="Lin Y.-F."/>
            <person name="Huang M.-D."/>
            <person name="Li C.-Y."/>
            <person name="Huang L."/>
            <person name="Wang Z.-W."/>
            <person name="Zhao X."/>
            <person name="Zhong W.-Y."/>
            <person name="Peng D.-H."/>
            <person name="Ahmad S."/>
            <person name="Lan S."/>
            <person name="Zhang J.-S."/>
            <person name="Tsai W.-C."/>
            <person name="Van De Peer Y."/>
            <person name="Liu Z.-J."/>
        </authorList>
    </citation>
    <scope>NUCLEOTIDE SEQUENCE</scope>
    <source>
        <strain evidence="2">CP</strain>
        <tissue evidence="2">Leaves</tissue>
    </source>
</reference>
<comment type="caution">
    <text evidence="2">The sequence shown here is derived from an EMBL/GenBank/DDBJ whole genome shotgun (WGS) entry which is preliminary data.</text>
</comment>
<proteinExistence type="predicted"/>
<dbReference type="PANTHER" id="PTHR31579">
    <property type="entry name" value="OS03G0796600 PROTEIN"/>
    <property type="match status" value="1"/>
</dbReference>
<protein>
    <recommendedName>
        <fullName evidence="4">DUF506 family protein</fullName>
    </recommendedName>
</protein>
<feature type="region of interest" description="Disordered" evidence="1">
    <location>
        <begin position="64"/>
        <end position="92"/>
    </location>
</feature>
<evidence type="ECO:0008006" key="4">
    <source>
        <dbReference type="Google" id="ProtNLM"/>
    </source>
</evidence>